<dbReference type="AlphaFoldDB" id="A0A5D3BBW3"/>
<name>A0A5D3BBW3_CUCMM</name>
<evidence type="ECO:0000313" key="4">
    <source>
        <dbReference type="Proteomes" id="UP000321393"/>
    </source>
</evidence>
<dbReference type="InterPro" id="IPR058353">
    <property type="entry name" value="DUF8040"/>
</dbReference>
<protein>
    <submittedName>
        <fullName evidence="2 3">Nuclease HARBI1</fullName>
    </submittedName>
</protein>
<dbReference type="Proteomes" id="UP000321947">
    <property type="component" value="Unassembled WGS sequence"/>
</dbReference>
<dbReference type="STRING" id="1194695.A0A5D3BBW3"/>
<dbReference type="Pfam" id="PF26138">
    <property type="entry name" value="DUF8040"/>
    <property type="match status" value="1"/>
</dbReference>
<feature type="domain" description="DUF8040" evidence="1">
    <location>
        <begin position="1"/>
        <end position="38"/>
    </location>
</feature>
<sequence length="302" mass="34794">MFLHIVAHEVKNLMIQREFVRSGETVSRHFNLVLLVVLRLHDELLKKPQSVTNSCTDPRWKWFENCLGTLDDTYIKVNVSATDCPRYRTRKGEVATNVLGVYDTNDDFVFVLSGWEGSIADSRILRDEILRHNELKVLKEDFLAPYRGERYHLSEWLGEDQTTGARSETFVDARSNVPNMFNDGVPLSNSHHEDIPTIYSQGVHMSLDKMFGTRAEVIRSAMEFENDQLKAIADWLKEKRATEVELHAGVVKQLQDIPKLRSRDRAKLMQILFRSVEGIDGFLSIPTKLKLEYCNVLLENNV</sequence>
<evidence type="ECO:0000313" key="2">
    <source>
        <dbReference type="EMBL" id="KAA0065769.1"/>
    </source>
</evidence>
<gene>
    <name evidence="3" type="ORF">E5676_scaffold546G001560</name>
    <name evidence="2" type="ORF">E6C27_scaffold37G00610</name>
</gene>
<dbReference type="PANTHER" id="PTHR22930:SF293">
    <property type="entry name" value="PROTEIN ALP1-LIKE"/>
    <property type="match status" value="1"/>
</dbReference>
<reference evidence="4 5" key="1">
    <citation type="submission" date="2019-08" db="EMBL/GenBank/DDBJ databases">
        <title>Draft genome sequences of two oriental melons (Cucumis melo L. var makuwa).</title>
        <authorList>
            <person name="Kwon S.-Y."/>
        </authorList>
    </citation>
    <scope>NUCLEOTIDE SEQUENCE [LARGE SCALE GENOMIC DNA]</scope>
    <source>
        <strain evidence="5">cv. Chang Bougi</strain>
        <strain evidence="4">cv. SW 3</strain>
        <tissue evidence="3">Leaf</tissue>
    </source>
</reference>
<dbReference type="PANTHER" id="PTHR22930">
    <property type="match status" value="1"/>
</dbReference>
<dbReference type="EMBL" id="SSTE01001190">
    <property type="protein sequence ID" value="KAA0065769.1"/>
    <property type="molecule type" value="Genomic_DNA"/>
</dbReference>
<organism evidence="3 5">
    <name type="scientific">Cucumis melo var. makuwa</name>
    <name type="common">Oriental melon</name>
    <dbReference type="NCBI Taxonomy" id="1194695"/>
    <lineage>
        <taxon>Eukaryota</taxon>
        <taxon>Viridiplantae</taxon>
        <taxon>Streptophyta</taxon>
        <taxon>Embryophyta</taxon>
        <taxon>Tracheophyta</taxon>
        <taxon>Spermatophyta</taxon>
        <taxon>Magnoliopsida</taxon>
        <taxon>eudicotyledons</taxon>
        <taxon>Gunneridae</taxon>
        <taxon>Pentapetalae</taxon>
        <taxon>rosids</taxon>
        <taxon>fabids</taxon>
        <taxon>Cucurbitales</taxon>
        <taxon>Cucurbitaceae</taxon>
        <taxon>Benincaseae</taxon>
        <taxon>Cucumis</taxon>
    </lineage>
</organism>
<dbReference type="Proteomes" id="UP000321393">
    <property type="component" value="Unassembled WGS sequence"/>
</dbReference>
<proteinExistence type="predicted"/>
<evidence type="ECO:0000313" key="5">
    <source>
        <dbReference type="Proteomes" id="UP000321947"/>
    </source>
</evidence>
<dbReference type="InterPro" id="IPR045249">
    <property type="entry name" value="HARBI1-like"/>
</dbReference>
<dbReference type="EMBL" id="SSTD01019467">
    <property type="protein sequence ID" value="TYJ96509.1"/>
    <property type="molecule type" value="Genomic_DNA"/>
</dbReference>
<dbReference type="OrthoDB" id="1851308at2759"/>
<accession>A0A5D3BBW3</accession>
<comment type="caution">
    <text evidence="3">The sequence shown here is derived from an EMBL/GenBank/DDBJ whole genome shotgun (WGS) entry which is preliminary data.</text>
</comment>
<evidence type="ECO:0000259" key="1">
    <source>
        <dbReference type="Pfam" id="PF26138"/>
    </source>
</evidence>
<evidence type="ECO:0000313" key="3">
    <source>
        <dbReference type="EMBL" id="TYJ96509.1"/>
    </source>
</evidence>